<evidence type="ECO:0000313" key="1">
    <source>
        <dbReference type="EMBL" id="SFL84275.1"/>
    </source>
</evidence>
<comment type="caution">
    <text evidence="1">The sequence shown here is derived from an EMBL/GenBank/DDBJ whole genome shotgun (WGS) entry which is preliminary data.</text>
</comment>
<keyword evidence="2" id="KW-1185">Reference proteome</keyword>
<evidence type="ECO:0000313" key="2">
    <source>
        <dbReference type="Proteomes" id="UP000199211"/>
    </source>
</evidence>
<proteinExistence type="predicted"/>
<gene>
    <name evidence="1" type="ORF">SAMN04487868_11210</name>
</gene>
<sequence>MAESKRHMNVPKERVLERVVCRATTPMSEHNQEEPKSCQAKP</sequence>
<name>A0ABY1FQB5_9GAMM</name>
<accession>A0ABY1FQB5</accession>
<reference evidence="1 2" key="1">
    <citation type="submission" date="2016-10" db="EMBL/GenBank/DDBJ databases">
        <authorList>
            <person name="Varghese N."/>
            <person name="Submissions S."/>
        </authorList>
    </citation>
    <scope>NUCLEOTIDE SEQUENCE [LARGE SCALE GENOMIC DNA]</scope>
    <source>
        <strain evidence="1 2">DSM 26291</strain>
    </source>
</reference>
<protein>
    <submittedName>
        <fullName evidence="1">Uncharacterized protein</fullName>
    </submittedName>
</protein>
<dbReference type="EMBL" id="FOTV01000012">
    <property type="protein sequence ID" value="SFL84275.1"/>
    <property type="molecule type" value="Genomic_DNA"/>
</dbReference>
<organism evidence="1 2">
    <name type="scientific">Marinobacter salarius</name>
    <dbReference type="NCBI Taxonomy" id="1420917"/>
    <lineage>
        <taxon>Bacteria</taxon>
        <taxon>Pseudomonadati</taxon>
        <taxon>Pseudomonadota</taxon>
        <taxon>Gammaproteobacteria</taxon>
        <taxon>Pseudomonadales</taxon>
        <taxon>Marinobacteraceae</taxon>
        <taxon>Marinobacter</taxon>
    </lineage>
</organism>
<dbReference type="Proteomes" id="UP000199211">
    <property type="component" value="Unassembled WGS sequence"/>
</dbReference>